<dbReference type="EMBL" id="FOHW01000053">
    <property type="protein sequence ID" value="SEU07785.1"/>
    <property type="molecule type" value="Genomic_DNA"/>
</dbReference>
<dbReference type="InterPro" id="IPR021268">
    <property type="entry name" value="DUF2845"/>
</dbReference>
<reference evidence="2 3" key="1">
    <citation type="submission" date="2016-10" db="EMBL/GenBank/DDBJ databases">
        <authorList>
            <person name="de Groot N.N."/>
        </authorList>
    </citation>
    <scope>NUCLEOTIDE SEQUENCE [LARGE SCALE GENOMIC DNA]</scope>
    <source>
        <strain evidence="2 3">DSM 11363</strain>
    </source>
</reference>
<evidence type="ECO:0008006" key="4">
    <source>
        <dbReference type="Google" id="ProtNLM"/>
    </source>
</evidence>
<feature type="signal peptide" evidence="1">
    <location>
        <begin position="1"/>
        <end position="21"/>
    </location>
</feature>
<proteinExistence type="predicted"/>
<evidence type="ECO:0000256" key="1">
    <source>
        <dbReference type="SAM" id="SignalP"/>
    </source>
</evidence>
<gene>
    <name evidence="2" type="ORF">SAMN05216197_15323</name>
</gene>
<organism evidence="2 3">
    <name type="scientific">Pseudomonas graminis</name>
    <dbReference type="NCBI Taxonomy" id="158627"/>
    <lineage>
        <taxon>Bacteria</taxon>
        <taxon>Pseudomonadati</taxon>
        <taxon>Pseudomonadota</taxon>
        <taxon>Gammaproteobacteria</taxon>
        <taxon>Pseudomonadales</taxon>
        <taxon>Pseudomonadaceae</taxon>
        <taxon>Pseudomonas</taxon>
    </lineage>
</organism>
<feature type="chain" id="PRO_5010158617" description="DUF2845 domain-containing protein" evidence="1">
    <location>
        <begin position="22"/>
        <end position="99"/>
    </location>
</feature>
<dbReference type="RefSeq" id="WP_083398883.1">
    <property type="nucleotide sequence ID" value="NZ_FOHW01000053.1"/>
</dbReference>
<accession>A0A1I0JCJ8</accession>
<keyword evidence="1" id="KW-0732">Signal</keyword>
<protein>
    <recommendedName>
        <fullName evidence="4">DUF2845 domain-containing protein</fullName>
    </recommendedName>
</protein>
<name>A0A1I0JCJ8_9PSED</name>
<dbReference type="Pfam" id="PF11006">
    <property type="entry name" value="DUF2845"/>
    <property type="match status" value="1"/>
</dbReference>
<evidence type="ECO:0000313" key="2">
    <source>
        <dbReference type="EMBL" id="SEU07785.1"/>
    </source>
</evidence>
<dbReference type="AlphaFoldDB" id="A0A1I0JCJ8"/>
<dbReference type="Proteomes" id="UP000182332">
    <property type="component" value="Unassembled WGS sequence"/>
</dbReference>
<evidence type="ECO:0000313" key="3">
    <source>
        <dbReference type="Proteomes" id="UP000182332"/>
    </source>
</evidence>
<sequence length="99" mass="10659">MNRTLIFLGLAGLLFAGTADATMRCGTALISLGDTADVVRQKCGAPESSVDQMPALRSNGVPKLGTAKVSLWVYGPRNGAKQHLRFIEDKLVEIETKRD</sequence>
<dbReference type="OrthoDB" id="6897087at2"/>